<dbReference type="Proteomes" id="UP000193558">
    <property type="component" value="Unassembled WGS sequence"/>
</dbReference>
<gene>
    <name evidence="1" type="ORF">HA51_23940</name>
</gene>
<dbReference type="Pfam" id="PF24233">
    <property type="entry name" value="DUF7446"/>
    <property type="match status" value="1"/>
</dbReference>
<evidence type="ECO:0000313" key="2">
    <source>
        <dbReference type="Proteomes" id="UP000193558"/>
    </source>
</evidence>
<comment type="caution">
    <text evidence="1">The sequence shown here is derived from an EMBL/GenBank/DDBJ whole genome shotgun (WGS) entry which is preliminary data.</text>
</comment>
<dbReference type="RefSeq" id="WP_084937822.1">
    <property type="nucleotide sequence ID" value="NZ_MLFR01000039.1"/>
</dbReference>
<dbReference type="EMBL" id="MLFR01000039">
    <property type="protein sequence ID" value="ORM66096.1"/>
    <property type="molecule type" value="Genomic_DNA"/>
</dbReference>
<name>A0A1X1CNU2_9GAMM</name>
<dbReference type="InterPro" id="IPR055869">
    <property type="entry name" value="DUF7446"/>
</dbReference>
<evidence type="ECO:0000313" key="1">
    <source>
        <dbReference type="EMBL" id="ORM66096.1"/>
    </source>
</evidence>
<accession>A0A1X1CNU2</accession>
<dbReference type="OrthoDB" id="6548704at2"/>
<dbReference type="AlphaFoldDB" id="A0A1X1CNU2"/>
<proteinExistence type="predicted"/>
<protein>
    <submittedName>
        <fullName evidence="1">Uncharacterized protein</fullName>
    </submittedName>
</protein>
<sequence>MMANPLTIGVSPLTNVIFAGRSKAVKGAAPDSRQFVGNKEDVTGQVLYAAAIHLMNSDDVKVFKLSDGTELHLRADIKEAKS</sequence>
<reference evidence="1 2" key="1">
    <citation type="journal article" date="2017" name="Antonie Van Leeuwenhoek">
        <title>Phylogenomic resolution of the bacterial genus Pantoea and its relationship with Erwinia and Tatumella.</title>
        <authorList>
            <person name="Palmer M."/>
            <person name="Steenkamp E.T."/>
            <person name="Coetzee M.P."/>
            <person name="Chan W.Y."/>
            <person name="van Zyl E."/>
            <person name="De Maayer P."/>
            <person name="Coutinho T.A."/>
            <person name="Blom J."/>
            <person name="Smits T.H."/>
            <person name="Duffy B."/>
            <person name="Venter S.N."/>
        </authorList>
    </citation>
    <scope>NUCLEOTIDE SEQUENCE [LARGE SCALE GENOMIC DNA]</scope>
    <source>
        <strain evidence="1 2">LMG 26275</strain>
    </source>
</reference>
<organism evidence="1 2">
    <name type="scientific">Pantoea rwandensis</name>
    <dbReference type="NCBI Taxonomy" id="1076550"/>
    <lineage>
        <taxon>Bacteria</taxon>
        <taxon>Pseudomonadati</taxon>
        <taxon>Pseudomonadota</taxon>
        <taxon>Gammaproteobacteria</taxon>
        <taxon>Enterobacterales</taxon>
        <taxon>Erwiniaceae</taxon>
        <taxon>Pantoea</taxon>
    </lineage>
</organism>